<dbReference type="Gene3D" id="3.10.100.10">
    <property type="entry name" value="Mannose-Binding Protein A, subunit A"/>
    <property type="match status" value="1"/>
</dbReference>
<accession>A0A8C2YXT0</accession>
<dbReference type="InterPro" id="IPR016186">
    <property type="entry name" value="C-type_lectin-like/link_sf"/>
</dbReference>
<name>A0A8C2YXT0_CYCLU</name>
<keyword evidence="3" id="KW-1185">Reference proteome</keyword>
<dbReference type="Proteomes" id="UP000694565">
    <property type="component" value="Unplaced"/>
</dbReference>
<proteinExistence type="predicted"/>
<reference evidence="2" key="1">
    <citation type="submission" date="2025-08" db="UniProtKB">
        <authorList>
            <consortium name="Ensembl"/>
        </authorList>
    </citation>
    <scope>IDENTIFICATION</scope>
</reference>
<dbReference type="InterPro" id="IPR016187">
    <property type="entry name" value="CTDL_fold"/>
</dbReference>
<dbReference type="AlphaFoldDB" id="A0A8C2YXT0"/>
<evidence type="ECO:0000313" key="2">
    <source>
        <dbReference type="Ensembl" id="ENSCLMP00005005225.1"/>
    </source>
</evidence>
<feature type="domain" description="C-type lectin" evidence="1">
    <location>
        <begin position="48"/>
        <end position="144"/>
    </location>
</feature>
<dbReference type="PROSITE" id="PS50041">
    <property type="entry name" value="C_TYPE_LECTIN_2"/>
    <property type="match status" value="1"/>
</dbReference>
<organism evidence="2 3">
    <name type="scientific">Cyclopterus lumpus</name>
    <name type="common">Lumpsucker</name>
    <dbReference type="NCBI Taxonomy" id="8103"/>
    <lineage>
        <taxon>Eukaryota</taxon>
        <taxon>Metazoa</taxon>
        <taxon>Chordata</taxon>
        <taxon>Craniata</taxon>
        <taxon>Vertebrata</taxon>
        <taxon>Euteleostomi</taxon>
        <taxon>Actinopterygii</taxon>
        <taxon>Neopterygii</taxon>
        <taxon>Teleostei</taxon>
        <taxon>Neoteleostei</taxon>
        <taxon>Acanthomorphata</taxon>
        <taxon>Eupercaria</taxon>
        <taxon>Perciformes</taxon>
        <taxon>Cottioidei</taxon>
        <taxon>Cottales</taxon>
        <taxon>Cyclopteridae</taxon>
        <taxon>Cyclopterus</taxon>
    </lineage>
</organism>
<dbReference type="InterPro" id="IPR001304">
    <property type="entry name" value="C-type_lectin-like"/>
</dbReference>
<evidence type="ECO:0000313" key="3">
    <source>
        <dbReference type="Proteomes" id="UP000694565"/>
    </source>
</evidence>
<sequence>MLWCRRIFKRHLESVWSPLALCYLSLSDSTELRDATLLSGLLSGPNRFVLISTKMTWTEAQSSCREHHTDLALVRNMEENQIVQSLNPIEVWIGLFRDPWKWSDGSDSSFRKWNPPEPRKPGGSSETCVAADFSADGRWETLDCKVKRCSCFKASGESEAGEKKLLSGSE</sequence>
<dbReference type="Ensembl" id="ENSCLMT00005005601.1">
    <property type="protein sequence ID" value="ENSCLMP00005005225.1"/>
    <property type="gene ID" value="ENSCLMG00005002820.1"/>
</dbReference>
<dbReference type="SUPFAM" id="SSF56436">
    <property type="entry name" value="C-type lectin-like"/>
    <property type="match status" value="1"/>
</dbReference>
<dbReference type="Pfam" id="PF00059">
    <property type="entry name" value="Lectin_C"/>
    <property type="match status" value="1"/>
</dbReference>
<dbReference type="PANTHER" id="PTHR45784:SF3">
    <property type="entry name" value="C-TYPE LECTIN DOMAIN FAMILY 4 MEMBER K-LIKE-RELATED"/>
    <property type="match status" value="1"/>
</dbReference>
<reference evidence="2" key="2">
    <citation type="submission" date="2025-09" db="UniProtKB">
        <authorList>
            <consortium name="Ensembl"/>
        </authorList>
    </citation>
    <scope>IDENTIFICATION</scope>
</reference>
<dbReference type="GeneTree" id="ENSGT01100000263473"/>
<protein>
    <recommendedName>
        <fullName evidence="1">C-type lectin domain-containing protein</fullName>
    </recommendedName>
</protein>
<dbReference type="SMART" id="SM00034">
    <property type="entry name" value="CLECT"/>
    <property type="match status" value="1"/>
</dbReference>
<dbReference type="PANTHER" id="PTHR45784">
    <property type="entry name" value="C-TYPE LECTIN DOMAIN FAMILY 20 MEMBER A-RELATED"/>
    <property type="match status" value="1"/>
</dbReference>
<evidence type="ECO:0000259" key="1">
    <source>
        <dbReference type="PROSITE" id="PS50041"/>
    </source>
</evidence>